<evidence type="ECO:0000256" key="11">
    <source>
        <dbReference type="ARBA" id="ARBA00022840"/>
    </source>
</evidence>
<evidence type="ECO:0000256" key="8">
    <source>
        <dbReference type="ARBA" id="ARBA00022729"/>
    </source>
</evidence>
<dbReference type="InterPro" id="IPR050528">
    <property type="entry name" value="L-type_Lectin-RKs"/>
</dbReference>
<dbReference type="Proteomes" id="UP000825935">
    <property type="component" value="Chromosome 13"/>
</dbReference>
<keyword evidence="14" id="KW-0675">Receptor</keyword>
<feature type="signal peptide" evidence="17">
    <location>
        <begin position="1"/>
        <end position="20"/>
    </location>
</feature>
<name>A0A8T2TEN4_CERRI</name>
<dbReference type="PROSITE" id="PS00307">
    <property type="entry name" value="LECTIN_LEGUME_BETA"/>
    <property type="match status" value="1"/>
</dbReference>
<dbReference type="SUPFAM" id="SSF56112">
    <property type="entry name" value="Protein kinase-like (PK-like)"/>
    <property type="match status" value="1"/>
</dbReference>
<proteinExistence type="inferred from homology"/>
<dbReference type="Gene3D" id="2.60.120.200">
    <property type="match status" value="1"/>
</dbReference>
<comment type="similarity">
    <text evidence="2">In the N-terminal section; belongs to the leguminous lectin family.</text>
</comment>
<keyword evidence="12 16" id="KW-1133">Transmembrane helix</keyword>
<feature type="transmembrane region" description="Helical" evidence="16">
    <location>
        <begin position="271"/>
        <end position="296"/>
    </location>
</feature>
<protein>
    <recommendedName>
        <fullName evidence="4">non-specific serine/threonine protein kinase</fullName>
        <ecNumber evidence="4">2.7.11.1</ecNumber>
    </recommendedName>
</protein>
<comment type="caution">
    <text evidence="19">The sequence shown here is derived from an EMBL/GenBank/DDBJ whole genome shotgun (WGS) entry which is preliminary data.</text>
</comment>
<dbReference type="PROSITE" id="PS50011">
    <property type="entry name" value="PROTEIN_KINASE_DOM"/>
    <property type="match status" value="1"/>
</dbReference>
<evidence type="ECO:0000313" key="20">
    <source>
        <dbReference type="Proteomes" id="UP000825935"/>
    </source>
</evidence>
<evidence type="ECO:0000256" key="14">
    <source>
        <dbReference type="ARBA" id="ARBA00023170"/>
    </source>
</evidence>
<evidence type="ECO:0000256" key="4">
    <source>
        <dbReference type="ARBA" id="ARBA00012513"/>
    </source>
</evidence>
<evidence type="ECO:0000256" key="6">
    <source>
        <dbReference type="ARBA" id="ARBA00022527"/>
    </source>
</evidence>
<dbReference type="InterPro" id="IPR011009">
    <property type="entry name" value="Kinase-like_dom_sf"/>
</dbReference>
<evidence type="ECO:0000256" key="5">
    <source>
        <dbReference type="ARBA" id="ARBA00022475"/>
    </source>
</evidence>
<dbReference type="InterPro" id="IPR000719">
    <property type="entry name" value="Prot_kinase_dom"/>
</dbReference>
<gene>
    <name evidence="19" type="ORF">KP509_13G073900</name>
</gene>
<dbReference type="SUPFAM" id="SSF49899">
    <property type="entry name" value="Concanavalin A-like lectins/glucanases"/>
    <property type="match status" value="1"/>
</dbReference>
<keyword evidence="11" id="KW-0067">ATP-binding</keyword>
<dbReference type="Pfam" id="PF07714">
    <property type="entry name" value="PK_Tyr_Ser-Thr"/>
    <property type="match status" value="1"/>
</dbReference>
<keyword evidence="20" id="KW-1185">Reference proteome</keyword>
<dbReference type="Gene3D" id="1.10.510.10">
    <property type="entry name" value="Transferase(Phosphotransferase) domain 1"/>
    <property type="match status" value="1"/>
</dbReference>
<keyword evidence="6" id="KW-0723">Serine/threonine-protein kinase</keyword>
<feature type="domain" description="Protein kinase" evidence="18">
    <location>
        <begin position="343"/>
        <end position="622"/>
    </location>
</feature>
<dbReference type="GO" id="GO:0030246">
    <property type="term" value="F:carbohydrate binding"/>
    <property type="evidence" value="ECO:0007669"/>
    <property type="project" value="UniProtKB-KW"/>
</dbReference>
<dbReference type="Gene3D" id="3.30.200.20">
    <property type="entry name" value="Phosphorylase Kinase, domain 1"/>
    <property type="match status" value="1"/>
</dbReference>
<evidence type="ECO:0000259" key="18">
    <source>
        <dbReference type="PROSITE" id="PS50011"/>
    </source>
</evidence>
<evidence type="ECO:0000256" key="3">
    <source>
        <dbReference type="ARBA" id="ARBA00010217"/>
    </source>
</evidence>
<keyword evidence="15" id="KW-0325">Glycoprotein</keyword>
<dbReference type="EMBL" id="CM035418">
    <property type="protein sequence ID" value="KAH7421757.1"/>
    <property type="molecule type" value="Genomic_DNA"/>
</dbReference>
<keyword evidence="6" id="KW-0808">Transferase</keyword>
<feature type="chain" id="PRO_5035730556" description="non-specific serine/threonine protein kinase" evidence="17">
    <location>
        <begin position="21"/>
        <end position="630"/>
    </location>
</feature>
<evidence type="ECO:0000256" key="10">
    <source>
        <dbReference type="ARBA" id="ARBA00022741"/>
    </source>
</evidence>
<dbReference type="GO" id="GO:0004674">
    <property type="term" value="F:protein serine/threonine kinase activity"/>
    <property type="evidence" value="ECO:0007669"/>
    <property type="project" value="UniProtKB-KW"/>
</dbReference>
<comment type="subcellular location">
    <subcellularLocation>
        <location evidence="1">Cell membrane</location>
        <topology evidence="1">Single-pass type I membrane protein</topology>
    </subcellularLocation>
</comment>
<keyword evidence="8 17" id="KW-0732">Signal</keyword>
<dbReference type="GO" id="GO:0005886">
    <property type="term" value="C:plasma membrane"/>
    <property type="evidence" value="ECO:0007669"/>
    <property type="project" value="UniProtKB-SubCell"/>
</dbReference>
<evidence type="ECO:0000256" key="12">
    <source>
        <dbReference type="ARBA" id="ARBA00022989"/>
    </source>
</evidence>
<dbReference type="Pfam" id="PF00139">
    <property type="entry name" value="Lectin_legB"/>
    <property type="match status" value="1"/>
</dbReference>
<evidence type="ECO:0000256" key="7">
    <source>
        <dbReference type="ARBA" id="ARBA00022692"/>
    </source>
</evidence>
<reference evidence="19" key="1">
    <citation type="submission" date="2021-08" db="EMBL/GenBank/DDBJ databases">
        <title>WGS assembly of Ceratopteris richardii.</title>
        <authorList>
            <person name="Marchant D.B."/>
            <person name="Chen G."/>
            <person name="Jenkins J."/>
            <person name="Shu S."/>
            <person name="Leebens-Mack J."/>
            <person name="Grimwood J."/>
            <person name="Schmutz J."/>
            <person name="Soltis P."/>
            <person name="Soltis D."/>
            <person name="Chen Z.-H."/>
        </authorList>
    </citation>
    <scope>NUCLEOTIDE SEQUENCE</scope>
    <source>
        <strain evidence="19">Whitten #5841</strain>
        <tissue evidence="19">Leaf</tissue>
    </source>
</reference>
<dbReference type="InterPro" id="IPR001220">
    <property type="entry name" value="Legume_lectin_dom"/>
</dbReference>
<dbReference type="PANTHER" id="PTHR27007">
    <property type="match status" value="1"/>
</dbReference>
<evidence type="ECO:0000256" key="16">
    <source>
        <dbReference type="SAM" id="Phobius"/>
    </source>
</evidence>
<comment type="similarity">
    <text evidence="3">In the C-terminal section; belongs to the protein kinase superfamily. Ser/Thr protein kinase family.</text>
</comment>
<keyword evidence="7 16" id="KW-0812">Transmembrane</keyword>
<dbReference type="InterPro" id="IPR013320">
    <property type="entry name" value="ConA-like_dom_sf"/>
</dbReference>
<evidence type="ECO:0000256" key="1">
    <source>
        <dbReference type="ARBA" id="ARBA00004251"/>
    </source>
</evidence>
<dbReference type="GO" id="GO:0002229">
    <property type="term" value="P:defense response to oomycetes"/>
    <property type="evidence" value="ECO:0007669"/>
    <property type="project" value="UniProtKB-ARBA"/>
</dbReference>
<dbReference type="CDD" id="cd06899">
    <property type="entry name" value="lectin_legume_LecRK_Arcelin_ConA"/>
    <property type="match status" value="1"/>
</dbReference>
<dbReference type="InterPro" id="IPR001245">
    <property type="entry name" value="Ser-Thr/Tyr_kinase_cat_dom"/>
</dbReference>
<dbReference type="InterPro" id="IPR019825">
    <property type="entry name" value="Lectin_legB_Mn/Ca_BS"/>
</dbReference>
<organism evidence="19 20">
    <name type="scientific">Ceratopteris richardii</name>
    <name type="common">Triangle waterfern</name>
    <dbReference type="NCBI Taxonomy" id="49495"/>
    <lineage>
        <taxon>Eukaryota</taxon>
        <taxon>Viridiplantae</taxon>
        <taxon>Streptophyta</taxon>
        <taxon>Embryophyta</taxon>
        <taxon>Tracheophyta</taxon>
        <taxon>Polypodiopsida</taxon>
        <taxon>Polypodiidae</taxon>
        <taxon>Polypodiales</taxon>
        <taxon>Pteridineae</taxon>
        <taxon>Pteridaceae</taxon>
        <taxon>Parkerioideae</taxon>
        <taxon>Ceratopteris</taxon>
    </lineage>
</organism>
<dbReference type="EC" id="2.7.11.1" evidence="4"/>
<dbReference type="GO" id="GO:0005524">
    <property type="term" value="F:ATP binding"/>
    <property type="evidence" value="ECO:0007669"/>
    <property type="project" value="UniProtKB-KW"/>
</dbReference>
<evidence type="ECO:0000313" key="19">
    <source>
        <dbReference type="EMBL" id="KAH7421757.1"/>
    </source>
</evidence>
<evidence type="ECO:0000256" key="2">
    <source>
        <dbReference type="ARBA" id="ARBA00008536"/>
    </source>
</evidence>
<sequence length="630" mass="69346">MPICLICAVILLLLASRSHSPSLALEFNYTPTGLNVEANLTSVENVSFDEEFIDLSWNTSGNSLYREGRIYNNDRLPLWNKTTGKAASFHSTSTFRIVSYPGVPSADGIAFFLLDPLYSSSVSGGGSLGLPKFTLYDIGPRFVAVEFDTYLNTFDPKFIHLGIDVNTTASKVYTNFSFSIIDSTIFTWVDYNSSQALLQVYVSNVSETKPRSPMISYSINLSQILPEQVIIGFSASTGRGAEIHKLLSWRFWSTDIETEVPEKPVSSKRKVVFVIALVTGLAIACIIKCLITPLLLQCCCKQQLLLLAIPSDSDNDTGSQTSSDLDVGSEFDCEELRRITNNFGEDHLLDSDGDCPVYKGILSDGSEVAVKCVALPPSKAERKELLEAITMISQLRHQNLVEVQGWCRDNAFLFVVSDHKASATLHEHLHQRPSSILDWSSRYQVLCDLGSALEYLHLDCQTPMIHRDVNSSNVIVYDDGSSKLVGGFGLAKELMKDMEGTDAGNSGTMGYIAPELHRGERATTRSDVYSYGIVLLETASGRTPNDPSLPFEHDGRLLGWVREAYSNDSLLETSDVRLEDAFDEQELLRTLIVGLACAQPDPSSRPTIDIALACLRGGTPLSTVMDFNET</sequence>
<evidence type="ECO:0000256" key="17">
    <source>
        <dbReference type="SAM" id="SignalP"/>
    </source>
</evidence>
<dbReference type="AlphaFoldDB" id="A0A8T2TEN4"/>
<dbReference type="OrthoDB" id="4062651at2759"/>
<evidence type="ECO:0000256" key="13">
    <source>
        <dbReference type="ARBA" id="ARBA00023136"/>
    </source>
</evidence>
<keyword evidence="5" id="KW-1003">Cell membrane</keyword>
<keyword evidence="9" id="KW-0430">Lectin</keyword>
<evidence type="ECO:0000256" key="9">
    <source>
        <dbReference type="ARBA" id="ARBA00022734"/>
    </source>
</evidence>
<keyword evidence="13 16" id="KW-0472">Membrane</keyword>
<evidence type="ECO:0000256" key="15">
    <source>
        <dbReference type="ARBA" id="ARBA00023180"/>
    </source>
</evidence>
<dbReference type="FunFam" id="1.10.510.10:FF:000240">
    <property type="entry name" value="Lectin-domain containing receptor kinase A4.3"/>
    <property type="match status" value="1"/>
</dbReference>
<keyword evidence="6" id="KW-0418">Kinase</keyword>
<keyword evidence="10" id="KW-0547">Nucleotide-binding</keyword>
<accession>A0A8T2TEN4</accession>